<keyword evidence="1" id="KW-0812">Transmembrane</keyword>
<evidence type="ECO:0000313" key="3">
    <source>
        <dbReference type="Proteomes" id="UP001056855"/>
    </source>
</evidence>
<keyword evidence="3" id="KW-1185">Reference proteome</keyword>
<dbReference type="Proteomes" id="UP001056855">
    <property type="component" value="Chromosome"/>
</dbReference>
<name>A0A9E7NES0_9EURY</name>
<accession>A0A9E7NES0</accession>
<dbReference type="KEGG" id="sawl:NGM29_10725"/>
<reference evidence="2" key="1">
    <citation type="submission" date="2022-06" db="EMBL/GenBank/DDBJ databases">
        <title>Diverse halophilic archaea isolated from saline environments.</title>
        <authorList>
            <person name="Cui H.-L."/>
        </authorList>
    </citation>
    <scope>NUCLEOTIDE SEQUENCE</scope>
    <source>
        <strain evidence="2">WLHS1</strain>
    </source>
</reference>
<dbReference type="EMBL" id="CP100355">
    <property type="protein sequence ID" value="UTF55548.1"/>
    <property type="molecule type" value="Genomic_DNA"/>
</dbReference>
<feature type="transmembrane region" description="Helical" evidence="1">
    <location>
        <begin position="19"/>
        <end position="38"/>
    </location>
</feature>
<feature type="transmembrane region" description="Helical" evidence="1">
    <location>
        <begin position="44"/>
        <end position="65"/>
    </location>
</feature>
<sequence>MSDQDDESVAVWRVSTARVVLLGIMVLPLSVLLVDLVFSESGQAAATVGFVLVEALVLYVGYGALARVASPAAREILVRT</sequence>
<dbReference type="AlphaFoldDB" id="A0A9E7NES0"/>
<keyword evidence="1" id="KW-0472">Membrane</keyword>
<evidence type="ECO:0000313" key="2">
    <source>
        <dbReference type="EMBL" id="UTF55548.1"/>
    </source>
</evidence>
<proteinExistence type="predicted"/>
<gene>
    <name evidence="2" type="ORF">NGM29_10725</name>
</gene>
<organism evidence="2 3">
    <name type="scientific">Natronosalvus rutilus</name>
    <dbReference type="NCBI Taxonomy" id="2953753"/>
    <lineage>
        <taxon>Archaea</taxon>
        <taxon>Methanobacteriati</taxon>
        <taxon>Methanobacteriota</taxon>
        <taxon>Stenosarchaea group</taxon>
        <taxon>Halobacteria</taxon>
        <taxon>Halobacteriales</taxon>
        <taxon>Natrialbaceae</taxon>
        <taxon>Natronosalvus</taxon>
    </lineage>
</organism>
<protein>
    <submittedName>
        <fullName evidence="2">Uncharacterized protein</fullName>
    </submittedName>
</protein>
<evidence type="ECO:0000256" key="1">
    <source>
        <dbReference type="SAM" id="Phobius"/>
    </source>
</evidence>
<keyword evidence="1" id="KW-1133">Transmembrane helix</keyword>
<dbReference type="InterPro" id="IPR055934">
    <property type="entry name" value="DUF7512"/>
</dbReference>
<dbReference type="Pfam" id="PF24352">
    <property type="entry name" value="DUF7512"/>
    <property type="match status" value="1"/>
</dbReference>